<dbReference type="EMBL" id="QLNI01000034">
    <property type="protein sequence ID" value="RAM00967.1"/>
    <property type="molecule type" value="Genomic_DNA"/>
</dbReference>
<dbReference type="Proteomes" id="UP000293902">
    <property type="component" value="Chromosome"/>
</dbReference>
<dbReference type="OrthoDB" id="5432324at2"/>
<evidence type="ECO:0000313" key="4">
    <source>
        <dbReference type="Proteomes" id="UP000293902"/>
    </source>
</evidence>
<evidence type="ECO:0000313" key="1">
    <source>
        <dbReference type="EMBL" id="QBH14671.1"/>
    </source>
</evidence>
<sequence length="75" mass="8520">MCEKIRKIFPGIGKCGIDLNVNYDDEINQWYVSLIRDGKELKTYLESGDAELCIDDSLGIEIAQLKDSIDRRPAN</sequence>
<evidence type="ECO:0000313" key="3">
    <source>
        <dbReference type="Proteomes" id="UP000248798"/>
    </source>
</evidence>
<gene>
    <name evidence="2" type="ORF">DO021_15920</name>
    <name evidence="1" type="ORF">EYB58_18120</name>
</gene>
<evidence type="ECO:0000313" key="2">
    <source>
        <dbReference type="EMBL" id="RAM00967.1"/>
    </source>
</evidence>
<reference evidence="2 3" key="1">
    <citation type="submission" date="2018-06" db="EMBL/GenBank/DDBJ databases">
        <title>Complete Genome Sequence of Desulfobacter hydrogenophilus (DSM3380).</title>
        <authorList>
            <person name="Marietou A."/>
            <person name="Schreiber L."/>
            <person name="Marshall I."/>
            <person name="Jorgensen B."/>
        </authorList>
    </citation>
    <scope>NUCLEOTIDE SEQUENCE [LARGE SCALE GENOMIC DNA]</scope>
    <source>
        <strain evidence="2 3">DSM 3380</strain>
    </source>
</reference>
<proteinExistence type="predicted"/>
<accession>A0A328FD56</accession>
<name>A0A328FD56_9BACT</name>
<organism evidence="2 3">
    <name type="scientific">Desulfobacter hydrogenophilus</name>
    <dbReference type="NCBI Taxonomy" id="2291"/>
    <lineage>
        <taxon>Bacteria</taxon>
        <taxon>Pseudomonadati</taxon>
        <taxon>Thermodesulfobacteriota</taxon>
        <taxon>Desulfobacteria</taxon>
        <taxon>Desulfobacterales</taxon>
        <taxon>Desulfobacteraceae</taxon>
        <taxon>Desulfobacter</taxon>
    </lineage>
</organism>
<dbReference type="EMBL" id="CP036313">
    <property type="protein sequence ID" value="QBH14671.1"/>
    <property type="molecule type" value="Genomic_DNA"/>
</dbReference>
<reference evidence="1 4" key="2">
    <citation type="submission" date="2019-02" db="EMBL/GenBank/DDBJ databases">
        <title>Complete genome sequence of Desulfobacter hydrogenophilus AcRS1.</title>
        <authorList>
            <person name="Marietou A."/>
            <person name="Lund M.B."/>
            <person name="Marshall I.P.G."/>
            <person name="Schreiber L."/>
            <person name="Jorgensen B."/>
        </authorList>
    </citation>
    <scope>NUCLEOTIDE SEQUENCE [LARGE SCALE GENOMIC DNA]</scope>
    <source>
        <strain evidence="1 4">AcRS1</strain>
    </source>
</reference>
<dbReference type="Proteomes" id="UP000248798">
    <property type="component" value="Unassembled WGS sequence"/>
</dbReference>
<keyword evidence="4" id="KW-1185">Reference proteome</keyword>
<protein>
    <submittedName>
        <fullName evidence="2">Uncharacterized protein</fullName>
    </submittedName>
</protein>
<dbReference type="AlphaFoldDB" id="A0A328FD56"/>